<feature type="region of interest" description="Disordered" evidence="4">
    <location>
        <begin position="272"/>
        <end position="291"/>
    </location>
</feature>
<keyword evidence="6" id="KW-1185">Reference proteome</keyword>
<protein>
    <submittedName>
        <fullName evidence="5">Uncharacterized protein</fullName>
    </submittedName>
</protein>
<dbReference type="EMBL" id="JANQDX010000009">
    <property type="protein sequence ID" value="KAL0919632.1"/>
    <property type="molecule type" value="Genomic_DNA"/>
</dbReference>
<evidence type="ECO:0000313" key="6">
    <source>
        <dbReference type="Proteomes" id="UP001552299"/>
    </source>
</evidence>
<accession>A0ABD0VAH7</accession>
<feature type="region of interest" description="Disordered" evidence="4">
    <location>
        <begin position="201"/>
        <end position="229"/>
    </location>
</feature>
<dbReference type="InterPro" id="IPR036554">
    <property type="entry name" value="GHMP_kinase_C_sf"/>
</dbReference>
<dbReference type="PANTHER" id="PTHR31636">
    <property type="entry name" value="OSJNBA0084A10.13 PROTEIN-RELATED"/>
    <property type="match status" value="1"/>
</dbReference>
<reference evidence="5 6" key="1">
    <citation type="journal article" date="2024" name="Plant Biotechnol. J.">
        <title>Dendrobium thyrsiflorum genome and its molecular insights into genes involved in important horticultural traits.</title>
        <authorList>
            <person name="Chen B."/>
            <person name="Wang J.Y."/>
            <person name="Zheng P.J."/>
            <person name="Li K.L."/>
            <person name="Liang Y.M."/>
            <person name="Chen X.F."/>
            <person name="Zhang C."/>
            <person name="Zhao X."/>
            <person name="He X."/>
            <person name="Zhang G.Q."/>
            <person name="Liu Z.J."/>
            <person name="Xu Q."/>
        </authorList>
    </citation>
    <scope>NUCLEOTIDE SEQUENCE [LARGE SCALE GENOMIC DNA]</scope>
    <source>
        <strain evidence="5">GZMU011</strain>
    </source>
</reference>
<feature type="compositionally biased region" description="Polar residues" evidence="4">
    <location>
        <begin position="1009"/>
        <end position="1028"/>
    </location>
</feature>
<keyword evidence="2" id="KW-0804">Transcription</keyword>
<feature type="compositionally biased region" description="Polar residues" evidence="4">
    <location>
        <begin position="603"/>
        <end position="612"/>
    </location>
</feature>
<dbReference type="InterPro" id="IPR005202">
    <property type="entry name" value="TF_GRAS"/>
</dbReference>
<dbReference type="Pfam" id="PF03514">
    <property type="entry name" value="GRAS"/>
    <property type="match status" value="2"/>
</dbReference>
<feature type="compositionally biased region" description="Low complexity" evidence="4">
    <location>
        <begin position="433"/>
        <end position="450"/>
    </location>
</feature>
<gene>
    <name evidence="5" type="ORF">M5K25_011741</name>
</gene>
<name>A0ABD0VAH7_DENTH</name>
<feature type="region of interest" description="Disordered" evidence="4">
    <location>
        <begin position="430"/>
        <end position="450"/>
    </location>
</feature>
<feature type="region of interest" description="Disordered" evidence="4">
    <location>
        <begin position="593"/>
        <end position="620"/>
    </location>
</feature>
<feature type="compositionally biased region" description="Basic and acidic residues" evidence="4">
    <location>
        <begin position="593"/>
        <end position="602"/>
    </location>
</feature>
<feature type="region of interest" description="SAW" evidence="3">
    <location>
        <begin position="1457"/>
        <end position="1516"/>
    </location>
</feature>
<feature type="region of interest" description="SAW" evidence="3">
    <location>
        <begin position="924"/>
        <end position="998"/>
    </location>
</feature>
<evidence type="ECO:0000256" key="4">
    <source>
        <dbReference type="SAM" id="MobiDB-lite"/>
    </source>
</evidence>
<dbReference type="SUPFAM" id="SSF55060">
    <property type="entry name" value="GHMP Kinase, C-terminal domain"/>
    <property type="match status" value="1"/>
</dbReference>
<organism evidence="5 6">
    <name type="scientific">Dendrobium thyrsiflorum</name>
    <name type="common">Pinecone-like raceme dendrobium</name>
    <name type="synonym">Orchid</name>
    <dbReference type="NCBI Taxonomy" id="117978"/>
    <lineage>
        <taxon>Eukaryota</taxon>
        <taxon>Viridiplantae</taxon>
        <taxon>Streptophyta</taxon>
        <taxon>Embryophyta</taxon>
        <taxon>Tracheophyta</taxon>
        <taxon>Spermatophyta</taxon>
        <taxon>Magnoliopsida</taxon>
        <taxon>Liliopsida</taxon>
        <taxon>Asparagales</taxon>
        <taxon>Orchidaceae</taxon>
        <taxon>Epidendroideae</taxon>
        <taxon>Malaxideae</taxon>
        <taxon>Dendrobiinae</taxon>
        <taxon>Dendrobium</taxon>
    </lineage>
</organism>
<comment type="similarity">
    <text evidence="3">Belongs to the GRAS family.</text>
</comment>
<feature type="region of interest" description="Leucine repeat II (LRII)" evidence="3">
    <location>
        <begin position="1324"/>
        <end position="1356"/>
    </location>
</feature>
<evidence type="ECO:0000256" key="1">
    <source>
        <dbReference type="ARBA" id="ARBA00023015"/>
    </source>
</evidence>
<sequence>MSKDSITAESLKSSDFLGQPLNDQISFFESPVSNPRSNEGESQEKSELFSDELLHSINQILMEEDADDKYVMLQSHPDLEATEKPFYELIGKKYPPSPDRPPLYSSPSPESSGDNRDNNKVIRGIDFFQANSEIAECQNWDIYPFHQSQEDQFTDHFFKNLPASEFKRGVEEAKKFLPSEHKLVVSVGEADLSLPQELIERTRRKQNRHSNASGYDEARRTKQPAFSSEESMVSLEALDEALLCYGDKFPRVVKTLRENIYKEANVYPKNTKPEEVGSSLKYPRNKQSSSSEEEADINTLLLHCAQTVAIGDNPRAYALLKQIRQLSSLHGDAFQRDSTAAEDFNYSDFPFYEQNNFDESPVFSSQSHERISHERSDLFANLVLEYISHVLLEEDADDKCDMLQRHPNLEATEKPFYELIGEKYPSSPDQFPLYSSSSPESLDSNRSLNSNSSGIQSFYDNSEFPEYQNYQIPLSQSSLSSVNGGGNDLLFKTLPTIQFEKGIEEAKKFLPSVDKLTLKVGEIDLTLLQNPIKQDRRQKNRRFDDSGFEETRRIKQLAVSYEEPVIPSEMFDDVLLCSCERFPQVVSAIREKMHREAGKDSKNSNPNESGVSRKSRRKKQLKEEVVDFNTLLLHCAQTVANGDNPRAYELLKQIRKHSSPHGDASQRLAHYFANGLEARLAGTGSEVYHSLVSKRRTVSDALKAYQLYLACCPFKKITYYFANQTILNTIQNATRVHILDFGIYFGFQWPAFIQKLSQRPGGPPKLRITGIDTPEPGFHPTDRIKEAGHRLAEFAERFGVPFEYHAVAAKFDEVKVEDLRIEEGEMLIVNCLFRLHSPADETATENCPRDKVLNDVRKLKPAVFVNVVVNGTYGAPFFMSRFREALYYFSAIFDVLDSTAPRENEQRMSVEKDVYGKHLINVISCEGLERERPETYKQWQVRCLRAGFEQLALPKELIKEGKNWVKTFYHKDFDLDEDGKWLLEGWKGRIFYGLSAWKPSRIERLDKTNPMSPITENSDISKSKNYPSNCREIGDRSCLLAPPRPPREFCRTTAGPPLDAGVLPDHHLRPDVLPNHHLRPDVLPDHHLRPDVLPDHHLKPDVLPDNHLRPDILPDHHLTADARLSAGPPPEARRSAGPPPKTSHGGTKYGTKKKLEKKESIVLDSLLIQCAQATSENDLPHAHKLLNQIRQHSTPFGDSNQRLAHCFANGLEARLAGGGGGGSVSYYFPSPPPATVSDMLKAHQIYLVAAPFKKISNFFAHQNILNVSEKSRRLHIIYFDIYHGFMWPCFLQRLSTLPGGAPMLRITGIDFPQPGFWPSERGEETGRRLSEYARRFDIPFKYHPIAYKWETLQPEDFRIEEDEVLVVNCMNRLQNLANESVSIENPRDQVLNTIRKLKSDGSLTEHTMRCSSSGGLRRRCSTSRRCLNIGDHVGREDEQRRLLERHFFEREAYNVISCEGLERVERPDTYKQWKTRSERAGLVQVPLDAGIARKPRWKLKSCYHKDFMVVEDGKWL</sequence>
<evidence type="ECO:0000256" key="3">
    <source>
        <dbReference type="PROSITE-ProRule" id="PRU01191"/>
    </source>
</evidence>
<feature type="region of interest" description="Disordered" evidence="4">
    <location>
        <begin position="90"/>
        <end position="119"/>
    </location>
</feature>
<feature type="compositionally biased region" description="Polar residues" evidence="4">
    <location>
        <begin position="25"/>
        <end position="37"/>
    </location>
</feature>
<feature type="region of interest" description="Disordered" evidence="4">
    <location>
        <begin position="25"/>
        <end position="47"/>
    </location>
</feature>
<feature type="compositionally biased region" description="Low complexity" evidence="4">
    <location>
        <begin position="102"/>
        <end position="112"/>
    </location>
</feature>
<feature type="short sequence motif" description="VHIID" evidence="3">
    <location>
        <begin position="736"/>
        <end position="740"/>
    </location>
</feature>
<comment type="caution">
    <text evidence="3">Lacks conserved residue(s) required for the propagation of feature annotation.</text>
</comment>
<dbReference type="Proteomes" id="UP001552299">
    <property type="component" value="Unassembled WGS sequence"/>
</dbReference>
<evidence type="ECO:0000313" key="5">
    <source>
        <dbReference type="EMBL" id="KAL0919632.1"/>
    </source>
</evidence>
<comment type="caution">
    <text evidence="5">The sequence shown here is derived from an EMBL/GenBank/DDBJ whole genome shotgun (WGS) entry which is preliminary data.</text>
</comment>
<feature type="region of interest" description="Disordered" evidence="4">
    <location>
        <begin position="1008"/>
        <end position="1028"/>
    </location>
</feature>
<feature type="region of interest" description="Leucine repeat I (LRI)" evidence="3">
    <location>
        <begin position="626"/>
        <end position="686"/>
    </location>
</feature>
<evidence type="ECO:0000256" key="2">
    <source>
        <dbReference type="ARBA" id="ARBA00023163"/>
    </source>
</evidence>
<feature type="region of interest" description="VHIID" evidence="3">
    <location>
        <begin position="705"/>
        <end position="770"/>
    </location>
</feature>
<feature type="compositionally biased region" description="Basic and acidic residues" evidence="4">
    <location>
        <begin position="38"/>
        <end position="47"/>
    </location>
</feature>
<feature type="region of interest" description="Leucine repeat II (LRII)" evidence="3">
    <location>
        <begin position="786"/>
        <end position="818"/>
    </location>
</feature>
<keyword evidence="1" id="KW-0805">Transcription regulation</keyword>
<feature type="region of interest" description="VHIID" evidence="3">
    <location>
        <begin position="1243"/>
        <end position="1308"/>
    </location>
</feature>
<dbReference type="PROSITE" id="PS50985">
    <property type="entry name" value="GRAS"/>
    <property type="match status" value="2"/>
</dbReference>
<proteinExistence type="inferred from homology"/>
<feature type="region of interest" description="Disordered" evidence="4">
    <location>
        <begin position="1121"/>
        <end position="1153"/>
    </location>
</feature>